<dbReference type="Gene3D" id="3.40.50.10140">
    <property type="entry name" value="Toll/interleukin-1 receptor homology (TIR) domain"/>
    <property type="match status" value="1"/>
</dbReference>
<dbReference type="InterPro" id="IPR050576">
    <property type="entry name" value="Cilia_flagella_integrity"/>
</dbReference>
<protein>
    <submittedName>
        <fullName evidence="5">Leucine-rich repeat (LRR) protein</fullName>
    </submittedName>
</protein>
<feature type="domain" description="COR" evidence="4">
    <location>
        <begin position="511"/>
        <end position="637"/>
    </location>
</feature>
<evidence type="ECO:0000256" key="1">
    <source>
        <dbReference type="ARBA" id="ARBA00022614"/>
    </source>
</evidence>
<dbReference type="OrthoDB" id="1148122at2"/>
<dbReference type="Pfam" id="PF16095">
    <property type="entry name" value="COR-A"/>
    <property type="match status" value="1"/>
</dbReference>
<sequence>MSKELNPADFNNELEYVEAVLGFKLDESNYKLNKEGKLVRLKIIDKGISNIKFIEKLTSLTTLDLYNNQIQYIEALSGLTSLTLLSLSANQIQDIEALSGLTSLSFLYLSNNQIQDLEVLSGLTSLIYLNLYGNQIQDIEALSELTSLTELSLSNNQIQDIKSLSELTSLKELSLSSNQIQDIESLSGLISLKKLDISYNQIQDIKAFSGLTLLKYLYISFNQIQDLKALSGLTSLKKLYLDNNQIQDLEALSGLTSLTSLYLSNNPIKNIPETILNSSAQEIVRWLQLNENAKATNEEKVLLHDIKVLLLGNTNIGKSNLLSYWEQWYKDRKITNLYPINSETTHGLVYKELQKKGIETPLLHIWDFGGQEYFHATHQLFFSPQALHVLLWTKDMTNTRIKGEQIFELDYWLRCSEQLSKHDSPIEMVLIENRIDHTDENDNLEFYSHFPDDHYLEKFNIHSPHKEKDTSRPPFMLNTCSVSLLHQKRLEGMFELLDERIEMLHQKNLHPPIYAEIRDGLEKSTKKFWTLAEYKKKFNQEDNTILKTLHKLGCILYFHKRLPNKIFTQPELLLELIYNKILNENLQKQQGKLTDELKKAGKDNELGLTALELQKLLSDFKLIFKTHDDCWYAPQYLPEASPAWLQLLKDYTFGVANIKVSSDRYLMNNILLDLFTEYADVIKKDDSYMFWQKGLVIQKDGQLLLIEYDRKQMCLLLYGDQQEKNRALQKEVVDFIIEVIHKDGKPSYELESMSEEVDRIGFKNHELKLKGEKRATKNSGWRSDKVNIGVSIDGNYYVNVQQLHDNVLNKIYLHKELQGTMKKVTISYSKDDLKLVNEFIKNLVPLHDDGLIENPWYCSQLEAGTEWNKEIQEKFNQADIIFFMVSPNFLATKYIKEHEIKTAIARRQKEIEEKLVPSKQVKIIPIILDFCRWNRKDAKYNLGKYTALPYTAKPVMDFKNRSMAWYIIEEAIRVAIEKDNDPDFNNTLSKEVQKIYERIMARKVDDDNDISD</sequence>
<dbReference type="PANTHER" id="PTHR45973:SF35">
    <property type="entry name" value="LEUCINE-RICH REPEAT-CONTAINING PROTEIN 43"/>
    <property type="match status" value="1"/>
</dbReference>
<dbReference type="InterPro" id="IPR027417">
    <property type="entry name" value="P-loop_NTPase"/>
</dbReference>
<dbReference type="PROSITE" id="PS51450">
    <property type="entry name" value="LRR"/>
    <property type="match status" value="10"/>
</dbReference>
<dbReference type="Gene3D" id="3.80.10.10">
    <property type="entry name" value="Ribonuclease Inhibitor"/>
    <property type="match status" value="2"/>
</dbReference>
<keyword evidence="6" id="KW-1185">Reference proteome</keyword>
<dbReference type="SUPFAM" id="SSF52540">
    <property type="entry name" value="P-loop containing nucleoside triphosphate hydrolases"/>
    <property type="match status" value="1"/>
</dbReference>
<accession>A0A2T6C013</accession>
<dbReference type="InterPro" id="IPR000157">
    <property type="entry name" value="TIR_dom"/>
</dbReference>
<dbReference type="Pfam" id="PF08477">
    <property type="entry name" value="Roc"/>
    <property type="match status" value="1"/>
</dbReference>
<evidence type="ECO:0000313" key="6">
    <source>
        <dbReference type="Proteomes" id="UP000244090"/>
    </source>
</evidence>
<dbReference type="AlphaFoldDB" id="A0A2T6C013"/>
<dbReference type="Pfam" id="PF13676">
    <property type="entry name" value="TIR_2"/>
    <property type="match status" value="1"/>
</dbReference>
<dbReference type="InterPro" id="IPR035897">
    <property type="entry name" value="Toll_tir_struct_dom_sf"/>
</dbReference>
<dbReference type="Pfam" id="PF13516">
    <property type="entry name" value="LRR_6"/>
    <property type="match status" value="1"/>
</dbReference>
<reference evidence="5 6" key="1">
    <citation type="submission" date="2018-04" db="EMBL/GenBank/DDBJ databases">
        <title>Genomic Encyclopedia of Archaeal and Bacterial Type Strains, Phase II (KMG-II): from individual species to whole genera.</title>
        <authorList>
            <person name="Goeker M."/>
        </authorList>
    </citation>
    <scope>NUCLEOTIDE SEQUENCE [LARGE SCALE GENOMIC DNA]</scope>
    <source>
        <strain evidence="5 6">DSM 25731</strain>
    </source>
</reference>
<evidence type="ECO:0000313" key="5">
    <source>
        <dbReference type="EMBL" id="PTX61655.1"/>
    </source>
</evidence>
<evidence type="ECO:0000259" key="3">
    <source>
        <dbReference type="Pfam" id="PF13676"/>
    </source>
</evidence>
<evidence type="ECO:0000256" key="2">
    <source>
        <dbReference type="ARBA" id="ARBA00022737"/>
    </source>
</evidence>
<dbReference type="Proteomes" id="UP000244090">
    <property type="component" value="Unassembled WGS sequence"/>
</dbReference>
<feature type="domain" description="TIR" evidence="3">
    <location>
        <begin position="824"/>
        <end position="932"/>
    </location>
</feature>
<dbReference type="SUPFAM" id="SSF52058">
    <property type="entry name" value="L domain-like"/>
    <property type="match status" value="1"/>
</dbReference>
<dbReference type="InterPro" id="IPR032171">
    <property type="entry name" value="COR-A"/>
</dbReference>
<dbReference type="Gene3D" id="3.40.50.300">
    <property type="entry name" value="P-loop containing nucleotide triphosphate hydrolases"/>
    <property type="match status" value="1"/>
</dbReference>
<dbReference type="EMBL" id="QBKT01000004">
    <property type="protein sequence ID" value="PTX61655.1"/>
    <property type="molecule type" value="Genomic_DNA"/>
</dbReference>
<dbReference type="InterPro" id="IPR025875">
    <property type="entry name" value="Leu-rich_rpt_4"/>
</dbReference>
<dbReference type="PRINTS" id="PR00449">
    <property type="entry name" value="RASTRNSFRMNG"/>
</dbReference>
<organism evidence="5 6">
    <name type="scientific">Kordia periserrulae</name>
    <dbReference type="NCBI Taxonomy" id="701523"/>
    <lineage>
        <taxon>Bacteria</taxon>
        <taxon>Pseudomonadati</taxon>
        <taxon>Bacteroidota</taxon>
        <taxon>Flavobacteriia</taxon>
        <taxon>Flavobacteriales</taxon>
        <taxon>Flavobacteriaceae</taxon>
        <taxon>Kordia</taxon>
    </lineage>
</organism>
<dbReference type="InterPro" id="IPR032675">
    <property type="entry name" value="LRR_dom_sf"/>
</dbReference>
<dbReference type="InterPro" id="IPR001611">
    <property type="entry name" value="Leu-rich_rpt"/>
</dbReference>
<dbReference type="Pfam" id="PF13855">
    <property type="entry name" value="LRR_8"/>
    <property type="match status" value="1"/>
</dbReference>
<gene>
    <name evidence="5" type="ORF">C8N46_104299</name>
</gene>
<dbReference type="SMART" id="SM00364">
    <property type="entry name" value="LRR_BAC"/>
    <property type="match status" value="6"/>
</dbReference>
<dbReference type="Pfam" id="PF12799">
    <property type="entry name" value="LRR_4"/>
    <property type="match status" value="3"/>
</dbReference>
<dbReference type="InterPro" id="IPR003591">
    <property type="entry name" value="Leu-rich_rpt_typical-subtyp"/>
</dbReference>
<dbReference type="PANTHER" id="PTHR45973">
    <property type="entry name" value="PROTEIN PHOSPHATASE 1 REGULATORY SUBUNIT SDS22-RELATED"/>
    <property type="match status" value="1"/>
</dbReference>
<dbReference type="RefSeq" id="WP_108114870.1">
    <property type="nucleotide sequence ID" value="NZ_QBKT01000004.1"/>
</dbReference>
<dbReference type="SMART" id="SM00365">
    <property type="entry name" value="LRR_SD22"/>
    <property type="match status" value="10"/>
</dbReference>
<keyword evidence="2" id="KW-0677">Repeat</keyword>
<dbReference type="SMART" id="SM00369">
    <property type="entry name" value="LRR_TYP"/>
    <property type="match status" value="10"/>
</dbReference>
<keyword evidence="1" id="KW-0433">Leucine-rich repeat</keyword>
<evidence type="ECO:0000259" key="4">
    <source>
        <dbReference type="Pfam" id="PF16095"/>
    </source>
</evidence>
<dbReference type="SUPFAM" id="SSF52200">
    <property type="entry name" value="Toll/Interleukin receptor TIR domain"/>
    <property type="match status" value="1"/>
</dbReference>
<name>A0A2T6C013_9FLAO</name>
<comment type="caution">
    <text evidence="5">The sequence shown here is derived from an EMBL/GenBank/DDBJ whole genome shotgun (WGS) entry which is preliminary data.</text>
</comment>
<dbReference type="GO" id="GO:0007165">
    <property type="term" value="P:signal transduction"/>
    <property type="evidence" value="ECO:0007669"/>
    <property type="project" value="InterPro"/>
</dbReference>
<proteinExistence type="predicted"/>